<name>A0A8H6FVB6_9LECA</name>
<proteinExistence type="predicted"/>
<gene>
    <name evidence="2" type="ORF">HO173_006633</name>
</gene>
<feature type="compositionally biased region" description="Pro residues" evidence="1">
    <location>
        <begin position="24"/>
        <end position="44"/>
    </location>
</feature>
<dbReference type="GeneID" id="59288294"/>
<evidence type="ECO:0000313" key="3">
    <source>
        <dbReference type="Proteomes" id="UP000578531"/>
    </source>
</evidence>
<dbReference type="Pfam" id="PF07081">
    <property type="entry name" value="DUF1349"/>
    <property type="match status" value="1"/>
</dbReference>
<evidence type="ECO:0000313" key="2">
    <source>
        <dbReference type="EMBL" id="KAF6235437.1"/>
    </source>
</evidence>
<keyword evidence="3" id="KW-1185">Reference proteome</keyword>
<dbReference type="RefSeq" id="XP_037164808.1">
    <property type="nucleotide sequence ID" value="XM_037308542.1"/>
</dbReference>
<organism evidence="2 3">
    <name type="scientific">Letharia columbiana</name>
    <dbReference type="NCBI Taxonomy" id="112416"/>
    <lineage>
        <taxon>Eukaryota</taxon>
        <taxon>Fungi</taxon>
        <taxon>Dikarya</taxon>
        <taxon>Ascomycota</taxon>
        <taxon>Pezizomycotina</taxon>
        <taxon>Lecanoromycetes</taxon>
        <taxon>OSLEUM clade</taxon>
        <taxon>Lecanoromycetidae</taxon>
        <taxon>Lecanorales</taxon>
        <taxon>Lecanorineae</taxon>
        <taxon>Parmeliaceae</taxon>
        <taxon>Letharia</taxon>
    </lineage>
</organism>
<dbReference type="AlphaFoldDB" id="A0A8H6FVB6"/>
<dbReference type="OrthoDB" id="42525at2759"/>
<dbReference type="Gene3D" id="2.60.120.200">
    <property type="match status" value="1"/>
</dbReference>
<dbReference type="EMBL" id="JACCJC010000025">
    <property type="protein sequence ID" value="KAF6235437.1"/>
    <property type="molecule type" value="Genomic_DNA"/>
</dbReference>
<accession>A0A8H6FVB6</accession>
<dbReference type="PANTHER" id="PTHR35332:SF2">
    <property type="entry name" value="REGULATION OF ENOLASE PROTEIN 1"/>
    <property type="match status" value="1"/>
</dbReference>
<dbReference type="PANTHER" id="PTHR35332">
    <property type="entry name" value="REGULATION OF ENOLASE PROTEIN 1"/>
    <property type="match status" value="1"/>
</dbReference>
<reference evidence="2 3" key="1">
    <citation type="journal article" date="2020" name="Genomics">
        <title>Complete, high-quality genomes from long-read metagenomic sequencing of two wolf lichen thalli reveals enigmatic genome architecture.</title>
        <authorList>
            <person name="McKenzie S.K."/>
            <person name="Walston R.F."/>
            <person name="Allen J.L."/>
        </authorList>
    </citation>
    <scope>NUCLEOTIDE SEQUENCE [LARGE SCALE GENOMIC DNA]</scope>
    <source>
        <strain evidence="2">WasteWater2</strain>
    </source>
</reference>
<dbReference type="InterPro" id="IPR009784">
    <property type="entry name" value="DUF1349"/>
</dbReference>
<feature type="region of interest" description="Disordered" evidence="1">
    <location>
        <begin position="1"/>
        <end position="44"/>
    </location>
</feature>
<evidence type="ECO:0000256" key="1">
    <source>
        <dbReference type="SAM" id="MobiDB-lite"/>
    </source>
</evidence>
<dbReference type="Proteomes" id="UP000578531">
    <property type="component" value="Unassembled WGS sequence"/>
</dbReference>
<comment type="caution">
    <text evidence="2">The sequence shown here is derived from an EMBL/GenBank/DDBJ whole genome shotgun (WGS) entry which is preliminary data.</text>
</comment>
<protein>
    <submittedName>
        <fullName evidence="2">Uncharacterized protein</fullName>
    </submittedName>
</protein>
<sequence length="181" mass="19862">MRFQYTNSTSPPPSTPTSNFTITAPPPQTSGASPPPTTPSPPPPILHRTLTLTHFHRIRVTVSAPWKTLYDQGGLLFARPRADGEKKWVKAGIEFFDGRACATVVAKDNWADWSSVEVGSDTVTVEFAREAIPETDQPSLWVYLVEDGGRRRPIREITWAFEGGPGWCLCCEADAYAGGSE</sequence>